<evidence type="ECO:0000256" key="5">
    <source>
        <dbReference type="ARBA" id="ARBA00022989"/>
    </source>
</evidence>
<evidence type="ECO:0000256" key="4">
    <source>
        <dbReference type="ARBA" id="ARBA00022729"/>
    </source>
</evidence>
<evidence type="ECO:0000256" key="9">
    <source>
        <dbReference type="ARBA" id="ARBA00023180"/>
    </source>
</evidence>
<evidence type="ECO:0000256" key="12">
    <source>
        <dbReference type="SAM" id="Phobius"/>
    </source>
</evidence>
<feature type="region of interest" description="Disordered" evidence="11">
    <location>
        <begin position="161"/>
        <end position="190"/>
    </location>
</feature>
<evidence type="ECO:0000256" key="3">
    <source>
        <dbReference type="ARBA" id="ARBA00022692"/>
    </source>
</evidence>
<dbReference type="InterPro" id="IPR051713">
    <property type="entry name" value="T-cell_Activation_Regulation"/>
</dbReference>
<dbReference type="InterPro" id="IPR003598">
    <property type="entry name" value="Ig_sub2"/>
</dbReference>
<name>A0A3S2LTN3_ORYJA</name>
<feature type="domain" description="Ig-like" evidence="14">
    <location>
        <begin position="47"/>
        <end position="159"/>
    </location>
</feature>
<dbReference type="AlphaFoldDB" id="A0A3S2LTN3"/>
<evidence type="ECO:0000256" key="6">
    <source>
        <dbReference type="ARBA" id="ARBA00023136"/>
    </source>
</evidence>
<reference evidence="15 16" key="1">
    <citation type="submission" date="2018-11" db="EMBL/GenBank/DDBJ databases">
        <authorList>
            <person name="Lopez-Roques C."/>
            <person name="Donnadieu C."/>
            <person name="Bouchez O."/>
            <person name="Klopp C."/>
            <person name="Cabau C."/>
            <person name="Zahm M."/>
        </authorList>
    </citation>
    <scope>NUCLEOTIDE SEQUENCE [LARGE SCALE GENOMIC DNA]</scope>
    <source>
        <strain evidence="15">RS831</strain>
        <tissue evidence="15">Whole body</tissue>
    </source>
</reference>
<dbReference type="SMART" id="SM00409">
    <property type="entry name" value="IG"/>
    <property type="match status" value="1"/>
</dbReference>
<dbReference type="PROSITE" id="PS50835">
    <property type="entry name" value="IG_LIKE"/>
    <property type="match status" value="1"/>
</dbReference>
<keyword evidence="2" id="KW-1003">Cell membrane</keyword>
<keyword evidence="8" id="KW-0675">Receptor</keyword>
<keyword evidence="16" id="KW-1185">Reference proteome</keyword>
<keyword evidence="7" id="KW-1015">Disulfide bond</keyword>
<dbReference type="GO" id="GO:0042102">
    <property type="term" value="P:positive regulation of T cell proliferation"/>
    <property type="evidence" value="ECO:0007669"/>
    <property type="project" value="TreeGrafter"/>
</dbReference>
<dbReference type="InterPro" id="IPR013106">
    <property type="entry name" value="Ig_V-set"/>
</dbReference>
<protein>
    <recommendedName>
        <fullName evidence="14">Ig-like domain-containing protein</fullName>
    </recommendedName>
</protein>
<dbReference type="GO" id="GO:0006955">
    <property type="term" value="P:immune response"/>
    <property type="evidence" value="ECO:0007669"/>
    <property type="project" value="TreeGrafter"/>
</dbReference>
<keyword evidence="5 12" id="KW-1133">Transmembrane helix</keyword>
<feature type="chain" id="PRO_5018674582" description="Ig-like domain-containing protein" evidence="13">
    <location>
        <begin position="47"/>
        <end position="252"/>
    </location>
</feature>
<accession>A0A3S2LTN3</accession>
<dbReference type="Gene3D" id="2.60.40.10">
    <property type="entry name" value="Immunoglobulins"/>
    <property type="match status" value="1"/>
</dbReference>
<evidence type="ECO:0000256" key="7">
    <source>
        <dbReference type="ARBA" id="ARBA00023157"/>
    </source>
</evidence>
<sequence>MDTGSSRDIQTSRSSDQGGFSIRTMSAVLSLLFCLLLLDICGSIEGLEITAEPGKNVTVKPGDDVILTCRASHTSTVFVLEWSRDDLDEKKVFVYKDGRPFPAAQQESFRKRVFLKNNQMKGGDLSVVLKNVTVNDNGTYECRVLKRTKRSILHSPPISTISLHVSPLSPPPPPGEGGKQSGDDAGQEDGDSHRLRGLIVLPVLAVLVVLLTGVFGLWIFKKKTASNQSSEKQQNPEQDLLNSGCEAQNNPC</sequence>
<dbReference type="EMBL" id="CM012454">
    <property type="protein sequence ID" value="RVE60937.1"/>
    <property type="molecule type" value="Genomic_DNA"/>
</dbReference>
<proteinExistence type="predicted"/>
<feature type="signal peptide" evidence="13">
    <location>
        <begin position="1"/>
        <end position="46"/>
    </location>
</feature>
<dbReference type="InterPro" id="IPR007110">
    <property type="entry name" value="Ig-like_dom"/>
</dbReference>
<evidence type="ECO:0000256" key="1">
    <source>
        <dbReference type="ARBA" id="ARBA00004251"/>
    </source>
</evidence>
<dbReference type="GO" id="GO:0031295">
    <property type="term" value="P:T cell costimulation"/>
    <property type="evidence" value="ECO:0007669"/>
    <property type="project" value="TreeGrafter"/>
</dbReference>
<evidence type="ECO:0000313" key="16">
    <source>
        <dbReference type="Proteomes" id="UP000283210"/>
    </source>
</evidence>
<dbReference type="SMART" id="SM00408">
    <property type="entry name" value="IGc2"/>
    <property type="match status" value="1"/>
</dbReference>
<keyword evidence="6 12" id="KW-0472">Membrane</keyword>
<dbReference type="InterPro" id="IPR003599">
    <property type="entry name" value="Ig_sub"/>
</dbReference>
<dbReference type="GO" id="GO:0007166">
    <property type="term" value="P:cell surface receptor signaling pathway"/>
    <property type="evidence" value="ECO:0007669"/>
    <property type="project" value="TreeGrafter"/>
</dbReference>
<dbReference type="GO" id="GO:0071222">
    <property type="term" value="P:cellular response to lipopolysaccharide"/>
    <property type="evidence" value="ECO:0007669"/>
    <property type="project" value="TreeGrafter"/>
</dbReference>
<keyword evidence="10" id="KW-0393">Immunoglobulin domain</keyword>
<comment type="subcellular location">
    <subcellularLocation>
        <location evidence="1">Cell membrane</location>
        <topology evidence="1">Single-pass type I membrane protein</topology>
    </subcellularLocation>
</comment>
<feature type="region of interest" description="Disordered" evidence="11">
    <location>
        <begin position="226"/>
        <end position="252"/>
    </location>
</feature>
<evidence type="ECO:0000256" key="11">
    <source>
        <dbReference type="SAM" id="MobiDB-lite"/>
    </source>
</evidence>
<dbReference type="GO" id="GO:0009897">
    <property type="term" value="C:external side of plasma membrane"/>
    <property type="evidence" value="ECO:0007669"/>
    <property type="project" value="TreeGrafter"/>
</dbReference>
<dbReference type="SMART" id="SM00406">
    <property type="entry name" value="IGv"/>
    <property type="match status" value="1"/>
</dbReference>
<dbReference type="InterPro" id="IPR013783">
    <property type="entry name" value="Ig-like_fold"/>
</dbReference>
<evidence type="ECO:0000259" key="14">
    <source>
        <dbReference type="PROSITE" id="PS50835"/>
    </source>
</evidence>
<dbReference type="PANTHER" id="PTHR25466:SF9">
    <property type="entry name" value="FIBRONECTIN TYPE-III DOMAIN-CONTAINING PROTEIN"/>
    <property type="match status" value="1"/>
</dbReference>
<keyword evidence="4 13" id="KW-0732">Signal</keyword>
<keyword evidence="3 12" id="KW-0812">Transmembrane</keyword>
<dbReference type="Pfam" id="PF07686">
    <property type="entry name" value="V-set"/>
    <property type="match status" value="1"/>
</dbReference>
<dbReference type="SUPFAM" id="SSF48726">
    <property type="entry name" value="Immunoglobulin"/>
    <property type="match status" value="1"/>
</dbReference>
<evidence type="ECO:0000256" key="13">
    <source>
        <dbReference type="SAM" id="SignalP"/>
    </source>
</evidence>
<dbReference type="OrthoDB" id="7225082at2759"/>
<dbReference type="PANTHER" id="PTHR25466">
    <property type="entry name" value="T-LYMPHOCYTE ACTIVATION ANTIGEN"/>
    <property type="match status" value="1"/>
</dbReference>
<dbReference type="GO" id="GO:0042130">
    <property type="term" value="P:negative regulation of T cell proliferation"/>
    <property type="evidence" value="ECO:0007669"/>
    <property type="project" value="TreeGrafter"/>
</dbReference>
<evidence type="ECO:0000256" key="8">
    <source>
        <dbReference type="ARBA" id="ARBA00023170"/>
    </source>
</evidence>
<gene>
    <name evidence="15" type="ORF">OJAV_G00185800</name>
</gene>
<organism evidence="15 16">
    <name type="scientific">Oryzias javanicus</name>
    <name type="common">Javanese ricefish</name>
    <name type="synonym">Aplocheilus javanicus</name>
    <dbReference type="NCBI Taxonomy" id="123683"/>
    <lineage>
        <taxon>Eukaryota</taxon>
        <taxon>Metazoa</taxon>
        <taxon>Chordata</taxon>
        <taxon>Craniata</taxon>
        <taxon>Vertebrata</taxon>
        <taxon>Euteleostomi</taxon>
        <taxon>Actinopterygii</taxon>
        <taxon>Neopterygii</taxon>
        <taxon>Teleostei</taxon>
        <taxon>Neoteleostei</taxon>
        <taxon>Acanthomorphata</taxon>
        <taxon>Ovalentaria</taxon>
        <taxon>Atherinomorphae</taxon>
        <taxon>Beloniformes</taxon>
        <taxon>Adrianichthyidae</taxon>
        <taxon>Oryziinae</taxon>
        <taxon>Oryzias</taxon>
    </lineage>
</organism>
<feature type="transmembrane region" description="Helical" evidence="12">
    <location>
        <begin position="198"/>
        <end position="220"/>
    </location>
</feature>
<evidence type="ECO:0000313" key="15">
    <source>
        <dbReference type="EMBL" id="RVE60937.1"/>
    </source>
</evidence>
<reference evidence="15 16" key="2">
    <citation type="submission" date="2019-01" db="EMBL/GenBank/DDBJ databases">
        <title>A chromosome length genome reference of the Java medaka (oryzias javanicus).</title>
        <authorList>
            <person name="Herpin A."/>
            <person name="Takehana Y."/>
            <person name="Naruse K."/>
            <person name="Ansai S."/>
            <person name="Kawaguchi M."/>
        </authorList>
    </citation>
    <scope>NUCLEOTIDE SEQUENCE [LARGE SCALE GENOMIC DNA]</scope>
    <source>
        <strain evidence="15">RS831</strain>
        <tissue evidence="15">Whole body</tissue>
    </source>
</reference>
<keyword evidence="9" id="KW-0325">Glycoprotein</keyword>
<dbReference type="InterPro" id="IPR036179">
    <property type="entry name" value="Ig-like_dom_sf"/>
</dbReference>
<dbReference type="Proteomes" id="UP000283210">
    <property type="component" value="Chromosome 18"/>
</dbReference>
<evidence type="ECO:0000256" key="10">
    <source>
        <dbReference type="ARBA" id="ARBA00023319"/>
    </source>
</evidence>
<evidence type="ECO:0000256" key="2">
    <source>
        <dbReference type="ARBA" id="ARBA00022475"/>
    </source>
</evidence>